<dbReference type="Proteomes" id="UP000324222">
    <property type="component" value="Unassembled WGS sequence"/>
</dbReference>
<dbReference type="AlphaFoldDB" id="A0A5B7F032"/>
<comment type="caution">
    <text evidence="1">The sequence shown here is derived from an EMBL/GenBank/DDBJ whole genome shotgun (WGS) entry which is preliminary data.</text>
</comment>
<organism evidence="1 2">
    <name type="scientific">Portunus trituberculatus</name>
    <name type="common">Swimming crab</name>
    <name type="synonym">Neptunus trituberculatus</name>
    <dbReference type="NCBI Taxonomy" id="210409"/>
    <lineage>
        <taxon>Eukaryota</taxon>
        <taxon>Metazoa</taxon>
        <taxon>Ecdysozoa</taxon>
        <taxon>Arthropoda</taxon>
        <taxon>Crustacea</taxon>
        <taxon>Multicrustacea</taxon>
        <taxon>Malacostraca</taxon>
        <taxon>Eumalacostraca</taxon>
        <taxon>Eucarida</taxon>
        <taxon>Decapoda</taxon>
        <taxon>Pleocyemata</taxon>
        <taxon>Brachyura</taxon>
        <taxon>Eubrachyura</taxon>
        <taxon>Portunoidea</taxon>
        <taxon>Portunidae</taxon>
        <taxon>Portuninae</taxon>
        <taxon>Portunus</taxon>
    </lineage>
</organism>
<protein>
    <submittedName>
        <fullName evidence="1">Uncharacterized protein</fullName>
    </submittedName>
</protein>
<gene>
    <name evidence="1" type="ORF">E2C01_032108</name>
</gene>
<dbReference type="EMBL" id="VSRR010004116">
    <property type="protein sequence ID" value="MPC38598.1"/>
    <property type="molecule type" value="Genomic_DNA"/>
</dbReference>
<name>A0A5B7F032_PORTR</name>
<sequence>MQFSQWLPVPVRHGGSRVAADASSQYAVENMKGRYGEELRSNAKRPTLFSSFHVWLETLLNKHQDNPPRRCPIECQLYTIQSKHQPTQKKKKKETGSRK</sequence>
<reference evidence="1 2" key="1">
    <citation type="submission" date="2019-05" db="EMBL/GenBank/DDBJ databases">
        <title>Another draft genome of Portunus trituberculatus and its Hox gene families provides insights of decapod evolution.</title>
        <authorList>
            <person name="Jeong J.-H."/>
            <person name="Song I."/>
            <person name="Kim S."/>
            <person name="Choi T."/>
            <person name="Kim D."/>
            <person name="Ryu S."/>
            <person name="Kim W."/>
        </authorList>
    </citation>
    <scope>NUCLEOTIDE SEQUENCE [LARGE SCALE GENOMIC DNA]</scope>
    <source>
        <tissue evidence="1">Muscle</tissue>
    </source>
</reference>
<evidence type="ECO:0000313" key="1">
    <source>
        <dbReference type="EMBL" id="MPC38598.1"/>
    </source>
</evidence>
<accession>A0A5B7F032</accession>
<proteinExistence type="predicted"/>
<keyword evidence="2" id="KW-1185">Reference proteome</keyword>
<evidence type="ECO:0000313" key="2">
    <source>
        <dbReference type="Proteomes" id="UP000324222"/>
    </source>
</evidence>